<comment type="caution">
    <text evidence="10">The sequence shown here is derived from an EMBL/GenBank/DDBJ whole genome shotgun (WGS) entry which is preliminary data.</text>
</comment>
<protein>
    <recommendedName>
        <fullName evidence="1">protein-tyrosine-phosphatase</fullName>
        <ecNumber evidence="1">3.1.3.48</ecNumber>
    </recommendedName>
</protein>
<evidence type="ECO:0000256" key="3">
    <source>
        <dbReference type="ARBA" id="ARBA00022801"/>
    </source>
</evidence>
<feature type="domain" description="Tyrosine specific protein phosphatases" evidence="9">
    <location>
        <begin position="482"/>
        <end position="555"/>
    </location>
</feature>
<dbReference type="GO" id="GO:0005829">
    <property type="term" value="C:cytosol"/>
    <property type="evidence" value="ECO:0007669"/>
    <property type="project" value="TreeGrafter"/>
</dbReference>
<dbReference type="FunFam" id="3.90.190.10:FF:000098">
    <property type="entry name" value="Protein-tryrosine phosphatase"/>
    <property type="match status" value="1"/>
</dbReference>
<keyword evidence="7" id="KW-1133">Transmembrane helix</keyword>
<dbReference type="PROSITE" id="PS50055">
    <property type="entry name" value="TYR_PHOSPHATASE_PTP"/>
    <property type="match status" value="1"/>
</dbReference>
<dbReference type="GO" id="GO:0005886">
    <property type="term" value="C:plasma membrane"/>
    <property type="evidence" value="ECO:0007669"/>
    <property type="project" value="TreeGrafter"/>
</dbReference>
<keyword evidence="2" id="KW-0597">Phosphoprotein</keyword>
<dbReference type="InterPro" id="IPR016130">
    <property type="entry name" value="Tyr_Pase_AS"/>
</dbReference>
<dbReference type="PROSITE" id="PS00383">
    <property type="entry name" value="TYR_PHOSPHATASE_1"/>
    <property type="match status" value="1"/>
</dbReference>
<dbReference type="Gene3D" id="3.90.190.10">
    <property type="entry name" value="Protein tyrosine phosphatase superfamily"/>
    <property type="match status" value="1"/>
</dbReference>
<keyword evidence="4" id="KW-0904">Protein phosphatase</keyword>
<dbReference type="CDD" id="cd00047">
    <property type="entry name" value="PTPc"/>
    <property type="match status" value="1"/>
</dbReference>
<dbReference type="PANTHER" id="PTHR46198:SF4">
    <property type="entry name" value="PROTEIN-TYROSINE-PHOSPHATASE"/>
    <property type="match status" value="1"/>
</dbReference>
<evidence type="ECO:0000259" key="9">
    <source>
        <dbReference type="PROSITE" id="PS50056"/>
    </source>
</evidence>
<evidence type="ECO:0000256" key="6">
    <source>
        <dbReference type="SAM" id="MobiDB-lite"/>
    </source>
</evidence>
<keyword evidence="11" id="KW-1185">Reference proteome</keyword>
<dbReference type="Proteomes" id="UP001497623">
    <property type="component" value="Unassembled WGS sequence"/>
</dbReference>
<accession>A0AAV2Q200</accession>
<evidence type="ECO:0000256" key="5">
    <source>
        <dbReference type="PIRSR" id="PIRSR608356-50"/>
    </source>
</evidence>
<evidence type="ECO:0000256" key="2">
    <source>
        <dbReference type="ARBA" id="ARBA00022553"/>
    </source>
</evidence>
<dbReference type="SUPFAM" id="SSF52799">
    <property type="entry name" value="(Phosphotyrosine protein) phosphatases II"/>
    <property type="match status" value="1"/>
</dbReference>
<dbReference type="InterPro" id="IPR008356">
    <property type="entry name" value="Tyr_Pase_KIM-con"/>
</dbReference>
<feature type="region of interest" description="Disordered" evidence="6">
    <location>
        <begin position="1"/>
        <end position="22"/>
    </location>
</feature>
<evidence type="ECO:0000313" key="11">
    <source>
        <dbReference type="Proteomes" id="UP001497623"/>
    </source>
</evidence>
<feature type="domain" description="Tyrosine-protein phosphatase" evidence="8">
    <location>
        <begin position="326"/>
        <end position="564"/>
    </location>
</feature>
<feature type="active site" description="Phosphocysteine intermediate" evidence="5">
    <location>
        <position position="505"/>
    </location>
</feature>
<dbReference type="EMBL" id="CAXKWB010003109">
    <property type="protein sequence ID" value="CAL4068370.1"/>
    <property type="molecule type" value="Genomic_DNA"/>
</dbReference>
<evidence type="ECO:0000256" key="1">
    <source>
        <dbReference type="ARBA" id="ARBA00013064"/>
    </source>
</evidence>
<evidence type="ECO:0000313" key="10">
    <source>
        <dbReference type="EMBL" id="CAL4068370.1"/>
    </source>
</evidence>
<dbReference type="InterPro" id="IPR029021">
    <property type="entry name" value="Prot-tyrosine_phosphatase-like"/>
</dbReference>
<feature type="compositionally biased region" description="Low complexity" evidence="6">
    <location>
        <begin position="1"/>
        <end position="11"/>
    </location>
</feature>
<feature type="transmembrane region" description="Helical" evidence="7">
    <location>
        <begin position="200"/>
        <end position="224"/>
    </location>
</feature>
<evidence type="ECO:0000256" key="4">
    <source>
        <dbReference type="ARBA" id="ARBA00022912"/>
    </source>
</evidence>
<dbReference type="AlphaFoldDB" id="A0AAV2Q200"/>
<dbReference type="SMART" id="SM00404">
    <property type="entry name" value="PTPc_motif"/>
    <property type="match status" value="1"/>
</dbReference>
<dbReference type="SMART" id="SM00194">
    <property type="entry name" value="PTPc"/>
    <property type="match status" value="1"/>
</dbReference>
<proteinExistence type="predicted"/>
<evidence type="ECO:0000259" key="8">
    <source>
        <dbReference type="PROSITE" id="PS50055"/>
    </source>
</evidence>
<dbReference type="GO" id="GO:0004725">
    <property type="term" value="F:protein tyrosine phosphatase activity"/>
    <property type="evidence" value="ECO:0007669"/>
    <property type="project" value="UniProtKB-EC"/>
</dbReference>
<dbReference type="Pfam" id="PF00102">
    <property type="entry name" value="Y_phosphatase"/>
    <property type="match status" value="1"/>
</dbReference>
<sequence>MKTTTTIITTERPTEPTPTTVSSTDGVIGIIHPTESILYPTTTLILSNGSSIERPVPYIRAVVEYSALEFCDHKINFRSMLSQWITQHLQEEIAVSPNEIVFFNMPDCISMNLKEPNNDFVTSELVQPTNVFFYVTKQGKIDPSLTEKFPINPRELELPQELNYLREKVTQLELIPVEENYWSEADLYLPLEEAAIGTSIIVIIVIVSLVGVTIILGLVFFMIVKRRSSSNDYYGRRCTPVSMDAYSMDSVSVYQSFRRKSKRNKSSRSVKSYLNQAFDDPNGPTRPLNFAKLTHFISDIDGVHEEFLTIPVNMPKYDEMPAGVEDKNRYANVIPVPETRVTLKAIKDSNINAEYINANYVRGPRNESKYYIATQAPLDETVQDFWRMVWEQESRVIVMITDFVEKGIDKCADYLPPSETLDCHRLYGDFQVTLKSRDMRENYVASSVQLKNLENNLVREIAHMWYTGWPAAGVPNEEGAFIYFILEIRRTRKKLRAKGPIVVHCSPGTGRTGTFLANDLCMRQFEEQRTVDIPRTVYAIRRDRAGAVQTKEQYAFIYRTVNLFASKLTTGNLDSLP</sequence>
<dbReference type="GO" id="GO:0007165">
    <property type="term" value="P:signal transduction"/>
    <property type="evidence" value="ECO:0007669"/>
    <property type="project" value="TreeGrafter"/>
</dbReference>
<feature type="non-terminal residue" evidence="10">
    <location>
        <position position="577"/>
    </location>
</feature>
<dbReference type="InterPro" id="IPR003595">
    <property type="entry name" value="Tyr_Pase_cat"/>
</dbReference>
<name>A0AAV2Q200_MEGNR</name>
<dbReference type="PRINTS" id="PR00700">
    <property type="entry name" value="PRTYPHPHTASE"/>
</dbReference>
<dbReference type="EC" id="3.1.3.48" evidence="1"/>
<keyword evidence="7" id="KW-0472">Membrane</keyword>
<dbReference type="InterPro" id="IPR000387">
    <property type="entry name" value="Tyr_Pase_dom"/>
</dbReference>
<organism evidence="10 11">
    <name type="scientific">Meganyctiphanes norvegica</name>
    <name type="common">Northern krill</name>
    <name type="synonym">Thysanopoda norvegica</name>
    <dbReference type="NCBI Taxonomy" id="48144"/>
    <lineage>
        <taxon>Eukaryota</taxon>
        <taxon>Metazoa</taxon>
        <taxon>Ecdysozoa</taxon>
        <taxon>Arthropoda</taxon>
        <taxon>Crustacea</taxon>
        <taxon>Multicrustacea</taxon>
        <taxon>Malacostraca</taxon>
        <taxon>Eumalacostraca</taxon>
        <taxon>Eucarida</taxon>
        <taxon>Euphausiacea</taxon>
        <taxon>Euphausiidae</taxon>
        <taxon>Meganyctiphanes</taxon>
    </lineage>
</organism>
<dbReference type="GO" id="GO:0030054">
    <property type="term" value="C:cell junction"/>
    <property type="evidence" value="ECO:0007669"/>
    <property type="project" value="TreeGrafter"/>
</dbReference>
<keyword evidence="3" id="KW-0378">Hydrolase</keyword>
<dbReference type="PANTHER" id="PTHR46198">
    <property type="entry name" value="PROTEIN-TYROSINE-PHOSPHATASE"/>
    <property type="match status" value="1"/>
</dbReference>
<dbReference type="GO" id="GO:0048666">
    <property type="term" value="P:neuron development"/>
    <property type="evidence" value="ECO:0007669"/>
    <property type="project" value="UniProtKB-ARBA"/>
</dbReference>
<dbReference type="InterPro" id="IPR000242">
    <property type="entry name" value="PTP_cat"/>
</dbReference>
<evidence type="ECO:0000256" key="7">
    <source>
        <dbReference type="SAM" id="Phobius"/>
    </source>
</evidence>
<gene>
    <name evidence="10" type="ORF">MNOR_LOCUS7172</name>
</gene>
<dbReference type="GO" id="GO:0019901">
    <property type="term" value="F:protein kinase binding"/>
    <property type="evidence" value="ECO:0007669"/>
    <property type="project" value="TreeGrafter"/>
</dbReference>
<dbReference type="PROSITE" id="PS50056">
    <property type="entry name" value="TYR_PHOSPHATASE_2"/>
    <property type="match status" value="1"/>
</dbReference>
<keyword evidence="7" id="KW-0812">Transmembrane</keyword>
<reference evidence="10 11" key="1">
    <citation type="submission" date="2024-05" db="EMBL/GenBank/DDBJ databases">
        <authorList>
            <person name="Wallberg A."/>
        </authorList>
    </citation>
    <scope>NUCLEOTIDE SEQUENCE [LARGE SCALE GENOMIC DNA]</scope>
</reference>